<dbReference type="InterPro" id="IPR016032">
    <property type="entry name" value="Sig_transdc_resp-reg_C-effctor"/>
</dbReference>
<dbReference type="GO" id="GO:0003677">
    <property type="term" value="F:DNA binding"/>
    <property type="evidence" value="ECO:0007669"/>
    <property type="project" value="InterPro"/>
</dbReference>
<evidence type="ECO:0000313" key="5">
    <source>
        <dbReference type="EMBL" id="ORB54816.1"/>
    </source>
</evidence>
<dbReference type="AlphaFoldDB" id="A0A1X0IZS4"/>
<dbReference type="PANTHER" id="PTHR16305">
    <property type="entry name" value="TESTICULAR SOLUBLE ADENYLYL CYCLASE"/>
    <property type="match status" value="1"/>
</dbReference>
<dbReference type="Gene3D" id="1.10.10.10">
    <property type="entry name" value="Winged helix-like DNA-binding domain superfamily/Winged helix DNA-binding domain"/>
    <property type="match status" value="1"/>
</dbReference>
<feature type="coiled-coil region" evidence="3">
    <location>
        <begin position="772"/>
        <end position="829"/>
    </location>
</feature>
<keyword evidence="6" id="KW-1185">Reference proteome</keyword>
<dbReference type="SUPFAM" id="SSF52540">
    <property type="entry name" value="P-loop containing nucleoside triphosphate hydrolases"/>
    <property type="match status" value="1"/>
</dbReference>
<accession>A0A1X0IZS4</accession>
<dbReference type="InterPro" id="IPR036388">
    <property type="entry name" value="WH-like_DNA-bd_sf"/>
</dbReference>
<evidence type="ECO:0000256" key="1">
    <source>
        <dbReference type="ARBA" id="ARBA00022741"/>
    </source>
</evidence>
<dbReference type="Pfam" id="PF13191">
    <property type="entry name" value="AAA_16"/>
    <property type="match status" value="1"/>
</dbReference>
<organism evidence="5 6">
    <name type="scientific">Mycolicibacterium rhodesiae</name>
    <name type="common">Mycobacterium rhodesiae</name>
    <dbReference type="NCBI Taxonomy" id="36814"/>
    <lineage>
        <taxon>Bacteria</taxon>
        <taxon>Bacillati</taxon>
        <taxon>Actinomycetota</taxon>
        <taxon>Actinomycetes</taxon>
        <taxon>Mycobacteriales</taxon>
        <taxon>Mycobacteriaceae</taxon>
        <taxon>Mycolicibacterium</taxon>
    </lineage>
</organism>
<protein>
    <recommendedName>
        <fullName evidence="4">HTH luxR-type domain-containing protein</fullName>
    </recommendedName>
</protein>
<dbReference type="SMART" id="SM00421">
    <property type="entry name" value="HTH_LUXR"/>
    <property type="match status" value="1"/>
</dbReference>
<evidence type="ECO:0000256" key="3">
    <source>
        <dbReference type="SAM" id="Coils"/>
    </source>
</evidence>
<gene>
    <name evidence="5" type="ORF">BST42_08445</name>
</gene>
<dbReference type="GO" id="GO:0005524">
    <property type="term" value="F:ATP binding"/>
    <property type="evidence" value="ECO:0007669"/>
    <property type="project" value="UniProtKB-KW"/>
</dbReference>
<dbReference type="PROSITE" id="PS50043">
    <property type="entry name" value="HTH_LUXR_2"/>
    <property type="match status" value="1"/>
</dbReference>
<dbReference type="PANTHER" id="PTHR16305:SF35">
    <property type="entry name" value="TRANSCRIPTIONAL ACTIVATOR DOMAIN"/>
    <property type="match status" value="1"/>
</dbReference>
<reference evidence="5 6" key="1">
    <citation type="submission" date="2016-12" db="EMBL/GenBank/DDBJ databases">
        <title>The new phylogeny of genus Mycobacterium.</title>
        <authorList>
            <person name="Tortoli E."/>
            <person name="Trovato A."/>
            <person name="Cirillo D.M."/>
        </authorList>
    </citation>
    <scope>NUCLEOTIDE SEQUENCE [LARGE SCALE GENOMIC DNA]</scope>
    <source>
        <strain evidence="5 6">DSM 44223</strain>
    </source>
</reference>
<evidence type="ECO:0000313" key="6">
    <source>
        <dbReference type="Proteomes" id="UP000192534"/>
    </source>
</evidence>
<dbReference type="InterPro" id="IPR027417">
    <property type="entry name" value="P-loop_NTPase"/>
</dbReference>
<dbReference type="EMBL" id="MVIH01000003">
    <property type="protein sequence ID" value="ORB54816.1"/>
    <property type="molecule type" value="Genomic_DNA"/>
</dbReference>
<evidence type="ECO:0000256" key="2">
    <source>
        <dbReference type="ARBA" id="ARBA00022840"/>
    </source>
</evidence>
<dbReference type="Pfam" id="PF00196">
    <property type="entry name" value="GerE"/>
    <property type="match status" value="1"/>
</dbReference>
<sequence>MLTVGGIVGRIGELQTIQGIIQQARHGPAALVLDGEAGIGKTTLWRAAGQWARTIGFVVLTATGAAIEMSMAWAGLADLLAGIDEVVLAGLPLPQRRVLESVSVGRLHTGADQRLVATALRGALDALSRHQPVLVAIDDAHWLDNASTTALGFAIRRLTGPIGVLATFRSGTPDPRDDSWVAPRDPKVLTRLTLNPMSPGDLRALIADRDGSTPPPPVLQRLHTLSGGNPSYALELSLAWNQQRGSSAESVVLPPRLAAGMLGRIGELDSETTEAIVTAAAAVEPTVELIAAATGRSSAELVDLLQPLESRGVLVFEGNQIRFIHPLMAAAVVDAADPGSRRRAHSRLAGVVDHPEFRARHLALSAPHGDSNTWAALDRAAEGAAERGAFSEAADLLAIAIRTGGDTPLRRLRAADYNFRTGALSEAEVLVAPIVDSLPAGSARASGLLLLGGVRGQRDGWASAGELLQRASIEAADDSVTGIQALVWLALATGLGGDMPSCVALARRAREEADHTGIAHLRSQALSLWVLVSFMHGLDTDTEALQTALEIEDAGGPAPAHLQPSAVYALICAWTGRLEEARSAMLEVARRCGESGHDADAVWAAEQLTTIEIWLGRYAAARHTADGALGHARQLRAGLPLIRAWTSLSLVAAHQGRVDDTYEAARQAIERATAANLTYLVRIPVMSQAFVEVSAGEYAAALSTLRPLLDTFDPAHDAEIATGRYLPDAVEALVALGRLEEAEPLVAALESNGSRLDRPWMLAAGARCRALLAAAEGDLERATRHAEQAMDHHDRLPMPFERARTQLVLGQLQRRRRRLSAAYDTLRQAADVLEGLGSSLWAARAHRELGRLSSRSAGGTLTDSERQTAEKAAVGLSNKQIATELYLSPKTVEMHLSTAYRKLGIRSRAQLAHRLRQLDTEEPGDEPTPSSAP</sequence>
<dbReference type="GO" id="GO:0006355">
    <property type="term" value="P:regulation of DNA-templated transcription"/>
    <property type="evidence" value="ECO:0007669"/>
    <property type="project" value="InterPro"/>
</dbReference>
<dbReference type="CDD" id="cd06170">
    <property type="entry name" value="LuxR_C_like"/>
    <property type="match status" value="1"/>
</dbReference>
<keyword evidence="3" id="KW-0175">Coiled coil</keyword>
<dbReference type="PRINTS" id="PR00038">
    <property type="entry name" value="HTHLUXR"/>
</dbReference>
<dbReference type="InterPro" id="IPR000792">
    <property type="entry name" value="Tscrpt_reg_LuxR_C"/>
</dbReference>
<dbReference type="InterPro" id="IPR011990">
    <property type="entry name" value="TPR-like_helical_dom_sf"/>
</dbReference>
<keyword evidence="1" id="KW-0547">Nucleotide-binding</keyword>
<dbReference type="Gene3D" id="1.25.40.10">
    <property type="entry name" value="Tetratricopeptide repeat domain"/>
    <property type="match status" value="2"/>
</dbReference>
<dbReference type="SUPFAM" id="SSF46894">
    <property type="entry name" value="C-terminal effector domain of the bipartite response regulators"/>
    <property type="match status" value="1"/>
</dbReference>
<comment type="caution">
    <text evidence="5">The sequence shown here is derived from an EMBL/GenBank/DDBJ whole genome shotgun (WGS) entry which is preliminary data.</text>
</comment>
<dbReference type="SUPFAM" id="SSF48452">
    <property type="entry name" value="TPR-like"/>
    <property type="match status" value="2"/>
</dbReference>
<name>A0A1X0IZS4_MYCRH</name>
<dbReference type="GO" id="GO:0004016">
    <property type="term" value="F:adenylate cyclase activity"/>
    <property type="evidence" value="ECO:0007669"/>
    <property type="project" value="TreeGrafter"/>
</dbReference>
<keyword evidence="2" id="KW-0067">ATP-binding</keyword>
<dbReference type="InterPro" id="IPR041664">
    <property type="entry name" value="AAA_16"/>
</dbReference>
<dbReference type="Proteomes" id="UP000192534">
    <property type="component" value="Unassembled WGS sequence"/>
</dbReference>
<dbReference type="Gene3D" id="3.40.50.300">
    <property type="entry name" value="P-loop containing nucleotide triphosphate hydrolases"/>
    <property type="match status" value="1"/>
</dbReference>
<feature type="domain" description="HTH luxR-type" evidence="4">
    <location>
        <begin position="854"/>
        <end position="919"/>
    </location>
</feature>
<dbReference type="GO" id="GO:0005737">
    <property type="term" value="C:cytoplasm"/>
    <property type="evidence" value="ECO:0007669"/>
    <property type="project" value="TreeGrafter"/>
</dbReference>
<proteinExistence type="predicted"/>
<evidence type="ECO:0000259" key="4">
    <source>
        <dbReference type="PROSITE" id="PS50043"/>
    </source>
</evidence>